<protein>
    <submittedName>
        <fullName evidence="1">Uncharacterized protein</fullName>
    </submittedName>
</protein>
<proteinExistence type="predicted"/>
<evidence type="ECO:0000313" key="1">
    <source>
        <dbReference type="EMBL" id="DAE21490.1"/>
    </source>
</evidence>
<name>A0A8S5QR48_9CAUD</name>
<sequence>MPMTLEEAIEHLNEILADENGWPCEACKSEHVQLREWLIELKQRRGEIKSAPVVETTYRPFLDLRGSQTDIMIMSVPLSVEGIKDIDKESVYADYRCFLTRNKRLSLGIMNPVEAIGAVMRYVQVRIPKNEGRNYIVITCTEAVLIKNQVYTVDIRTHNTIIKCTCVNLKTGEEAEINIVVDCFDISNIFERKDLIIHESEWCTDLETLNKVEGLRITFDILIGNSNIKGVLCTTEPERIGMQTDVTSERIERFTLGMIYHVADKLDIEGDIYINFATMGVRRNTHSKYNTYSSEASWDNVVCKNAPEFNRTATININDNYSYEVEALRFKKRIEDYVDDNLVTIVATQYEPEPELDPKDIKVGTDVTMNLYLADDFIGGEDHDS</sequence>
<dbReference type="EMBL" id="BK015712">
    <property type="protein sequence ID" value="DAE21490.1"/>
    <property type="molecule type" value="Genomic_DNA"/>
</dbReference>
<reference evidence="1" key="1">
    <citation type="journal article" date="2021" name="Proc. Natl. Acad. Sci. U.S.A.">
        <title>A Catalog of Tens of Thousands of Viruses from Human Metagenomes Reveals Hidden Associations with Chronic Diseases.</title>
        <authorList>
            <person name="Tisza M.J."/>
            <person name="Buck C.B."/>
        </authorList>
    </citation>
    <scope>NUCLEOTIDE SEQUENCE</scope>
    <source>
        <strain evidence="1">CtgXL3</strain>
    </source>
</reference>
<organism evidence="1">
    <name type="scientific">Myoviridae sp. ctgXL3</name>
    <dbReference type="NCBI Taxonomy" id="2826681"/>
    <lineage>
        <taxon>Viruses</taxon>
        <taxon>Duplodnaviria</taxon>
        <taxon>Heunggongvirae</taxon>
        <taxon>Uroviricota</taxon>
        <taxon>Caudoviricetes</taxon>
    </lineage>
</organism>
<accession>A0A8S5QR48</accession>